<proteinExistence type="predicted"/>
<accession>A0A939BXG2</accession>
<sequence>MEPMSTPWLGPDEQRAWRGWVEVHARLNARIHRQLQEASGLSLADYAILVELTSERASDGSARMFELGERLAWEKSRVSKQVTRMEARGLVVRRHCPDDRRGSYVDLTDAGRAAIEAAAPAHVKLVREMFFDVVPHEDVLRLADLTTAVLARLDATD</sequence>
<dbReference type="PROSITE" id="PS50995">
    <property type="entry name" value="HTH_MARR_2"/>
    <property type="match status" value="1"/>
</dbReference>
<evidence type="ECO:0000313" key="3">
    <source>
        <dbReference type="Proteomes" id="UP000663791"/>
    </source>
</evidence>
<evidence type="ECO:0000313" key="2">
    <source>
        <dbReference type="EMBL" id="MBM9461697.1"/>
    </source>
</evidence>
<gene>
    <name evidence="2" type="ORF">JK386_17500</name>
</gene>
<evidence type="ECO:0000259" key="1">
    <source>
        <dbReference type="PROSITE" id="PS50995"/>
    </source>
</evidence>
<protein>
    <submittedName>
        <fullName evidence="2">Winged helix-turn-helix transcriptional regulator</fullName>
    </submittedName>
</protein>
<dbReference type="InterPro" id="IPR000835">
    <property type="entry name" value="HTH_MarR-typ"/>
</dbReference>
<dbReference type="GO" id="GO:0006950">
    <property type="term" value="P:response to stress"/>
    <property type="evidence" value="ECO:0007669"/>
    <property type="project" value="TreeGrafter"/>
</dbReference>
<dbReference type="InterPro" id="IPR036390">
    <property type="entry name" value="WH_DNA-bd_sf"/>
</dbReference>
<comment type="caution">
    <text evidence="2">The sequence shown here is derived from an EMBL/GenBank/DDBJ whole genome shotgun (WGS) entry which is preliminary data.</text>
</comment>
<dbReference type="Pfam" id="PF12802">
    <property type="entry name" value="MarR_2"/>
    <property type="match status" value="1"/>
</dbReference>
<dbReference type="InterPro" id="IPR036388">
    <property type="entry name" value="WH-like_DNA-bd_sf"/>
</dbReference>
<dbReference type="InterPro" id="IPR039422">
    <property type="entry name" value="MarR/SlyA-like"/>
</dbReference>
<reference evidence="2" key="1">
    <citation type="submission" date="2021-01" db="EMBL/GenBank/DDBJ databases">
        <title>Novel species in genus Nocardioides.</title>
        <authorList>
            <person name="Zhang G."/>
        </authorList>
    </citation>
    <scope>NUCLEOTIDE SEQUENCE</scope>
    <source>
        <strain evidence="2">Zg-536</strain>
    </source>
</reference>
<dbReference type="Gene3D" id="1.10.10.10">
    <property type="entry name" value="Winged helix-like DNA-binding domain superfamily/Winged helix DNA-binding domain"/>
    <property type="match status" value="1"/>
</dbReference>
<keyword evidence="3" id="KW-1185">Reference proteome</keyword>
<dbReference type="GO" id="GO:0003700">
    <property type="term" value="F:DNA-binding transcription factor activity"/>
    <property type="evidence" value="ECO:0007669"/>
    <property type="project" value="InterPro"/>
</dbReference>
<dbReference type="PANTHER" id="PTHR33164">
    <property type="entry name" value="TRANSCRIPTIONAL REGULATOR, MARR FAMILY"/>
    <property type="match status" value="1"/>
</dbReference>
<dbReference type="AlphaFoldDB" id="A0A939BXG2"/>
<dbReference type="SMART" id="SM00347">
    <property type="entry name" value="HTH_MARR"/>
    <property type="match status" value="1"/>
</dbReference>
<dbReference type="SUPFAM" id="SSF46785">
    <property type="entry name" value="Winged helix' DNA-binding domain"/>
    <property type="match status" value="1"/>
</dbReference>
<dbReference type="EMBL" id="JAERTX010000022">
    <property type="protein sequence ID" value="MBM9461697.1"/>
    <property type="molecule type" value="Genomic_DNA"/>
</dbReference>
<dbReference type="Proteomes" id="UP000663791">
    <property type="component" value="Unassembled WGS sequence"/>
</dbReference>
<feature type="domain" description="HTH marR-type" evidence="1">
    <location>
        <begin position="1"/>
        <end position="151"/>
    </location>
</feature>
<name>A0A939BXG2_9ACTN</name>
<organism evidence="2 3">
    <name type="scientific">Nocardioides faecalis</name>
    <dbReference type="NCBI Taxonomy" id="2803858"/>
    <lineage>
        <taxon>Bacteria</taxon>
        <taxon>Bacillati</taxon>
        <taxon>Actinomycetota</taxon>
        <taxon>Actinomycetes</taxon>
        <taxon>Propionibacteriales</taxon>
        <taxon>Nocardioidaceae</taxon>
        <taxon>Nocardioides</taxon>
    </lineage>
</organism>
<dbReference type="PANTHER" id="PTHR33164:SF99">
    <property type="entry name" value="MARR FAMILY REGULATORY PROTEIN"/>
    <property type="match status" value="1"/>
</dbReference>